<organism evidence="5 6">
    <name type="scientific">Polarella glacialis</name>
    <name type="common">Dinoflagellate</name>
    <dbReference type="NCBI Taxonomy" id="89957"/>
    <lineage>
        <taxon>Eukaryota</taxon>
        <taxon>Sar</taxon>
        <taxon>Alveolata</taxon>
        <taxon>Dinophyceae</taxon>
        <taxon>Suessiales</taxon>
        <taxon>Suessiaceae</taxon>
        <taxon>Polarella</taxon>
    </lineage>
</organism>
<evidence type="ECO:0000313" key="5">
    <source>
        <dbReference type="EMBL" id="CAE8629163.1"/>
    </source>
</evidence>
<gene>
    <name evidence="5" type="ORF">PGLA1383_LOCUS45715</name>
</gene>
<evidence type="ECO:0000256" key="3">
    <source>
        <dbReference type="ARBA" id="ARBA00022737"/>
    </source>
</evidence>
<keyword evidence="1" id="KW-0343">GTPase activation</keyword>
<keyword evidence="6" id="KW-1185">Reference proteome</keyword>
<dbReference type="InterPro" id="IPR027038">
    <property type="entry name" value="RanGap"/>
</dbReference>
<dbReference type="AlphaFoldDB" id="A0A813GQR3"/>
<evidence type="ECO:0000313" key="6">
    <source>
        <dbReference type="Proteomes" id="UP000654075"/>
    </source>
</evidence>
<dbReference type="PANTHER" id="PTHR24113:SF12">
    <property type="entry name" value="RAN GTPASE-ACTIVATING PROTEIN 1"/>
    <property type="match status" value="1"/>
</dbReference>
<sequence>MEDGDASPRAPVQLSLLDRGLPLALPALLSCAPLLALRATARAAKEALSGSRAADGSLPRLIQLPHLCPRCMPLLLRGLVDVELVQSLQLVVGRGLPLPAALTALPALRDLRLAGQGALSLPLAVSSLHASPLEALVLVQIDMADEAPHGSSSFSEVSPGSFGSSRGLKEGGGQGQGHLGLSAIREQLSCQSVRYFEVREVLFADSFWHELLRVLLPVDAFAAPGQLETLILQGTKLPPPALAHLLARGAMLPRLRVLNLDDNAAAFCGRGMLAGAQLPPSLEVLSLRRNRLDARAMVELRDALLSTSHQNKSRSNSTNNNSNNKAPAGQIRRPSATRGAEVGAFGLPRLKMLHLRLNPIGDDGCKALLEVLQQGGMPQLASLDLSGCRISSQFGALWKLIEQPKGPVPDLGMLFLGSQPELRGPLPRVDLIRACYARPSALRQLYLDACPALMAGPKLEQLGQALGACSALTVLSLSYNKLRDKGLSSLCSAGSGLGKCRRLRRLLLRGNHLTEEGAQTLALFQLTSSCLRDLCLRDNELGSLGFTELLRCWPERPPLDLLEVSQNGIDDAGLEALVEKFESGFSDSEPPLLLQALDLAGNALLGEGLAAAVLALGRESRGVRVALKGNSLREEAVQELQALLASDPGLAQVDL</sequence>
<feature type="compositionally biased region" description="Low complexity" evidence="4">
    <location>
        <begin position="313"/>
        <end position="324"/>
    </location>
</feature>
<keyword evidence="3" id="KW-0677">Repeat</keyword>
<dbReference type="GO" id="GO:0048471">
    <property type="term" value="C:perinuclear region of cytoplasm"/>
    <property type="evidence" value="ECO:0007669"/>
    <property type="project" value="TreeGrafter"/>
</dbReference>
<keyword evidence="2" id="KW-0433">Leucine-rich repeat</keyword>
<dbReference type="GO" id="GO:0005634">
    <property type="term" value="C:nucleus"/>
    <property type="evidence" value="ECO:0007669"/>
    <property type="project" value="TreeGrafter"/>
</dbReference>
<proteinExistence type="predicted"/>
<name>A0A813GQR3_POLGL</name>
<dbReference type="InterPro" id="IPR032675">
    <property type="entry name" value="LRR_dom_sf"/>
</dbReference>
<reference evidence="5" key="1">
    <citation type="submission" date="2021-02" db="EMBL/GenBank/DDBJ databases">
        <authorList>
            <person name="Dougan E. K."/>
            <person name="Rhodes N."/>
            <person name="Thang M."/>
            <person name="Chan C."/>
        </authorList>
    </citation>
    <scope>NUCLEOTIDE SEQUENCE</scope>
</reference>
<dbReference type="OrthoDB" id="541331at2759"/>
<evidence type="ECO:0000256" key="1">
    <source>
        <dbReference type="ARBA" id="ARBA00022468"/>
    </source>
</evidence>
<dbReference type="Gene3D" id="3.80.10.10">
    <property type="entry name" value="Ribonuclease Inhibitor"/>
    <property type="match status" value="2"/>
</dbReference>
<dbReference type="InterPro" id="IPR001611">
    <property type="entry name" value="Leu-rich_rpt"/>
</dbReference>
<comment type="caution">
    <text evidence="5">The sequence shown here is derived from an EMBL/GenBank/DDBJ whole genome shotgun (WGS) entry which is preliminary data.</text>
</comment>
<dbReference type="Pfam" id="PF13516">
    <property type="entry name" value="LRR_6"/>
    <property type="match status" value="3"/>
</dbReference>
<accession>A0A813GQR3</accession>
<dbReference type="PANTHER" id="PTHR24113">
    <property type="entry name" value="RAN GTPASE-ACTIVATING PROTEIN 1"/>
    <property type="match status" value="1"/>
</dbReference>
<feature type="region of interest" description="Disordered" evidence="4">
    <location>
        <begin position="150"/>
        <end position="174"/>
    </location>
</feature>
<dbReference type="GO" id="GO:0006913">
    <property type="term" value="P:nucleocytoplasmic transport"/>
    <property type="evidence" value="ECO:0007669"/>
    <property type="project" value="TreeGrafter"/>
</dbReference>
<dbReference type="GO" id="GO:0005096">
    <property type="term" value="F:GTPase activator activity"/>
    <property type="evidence" value="ECO:0007669"/>
    <property type="project" value="UniProtKB-KW"/>
</dbReference>
<protein>
    <submittedName>
        <fullName evidence="5">Uncharacterized protein</fullName>
    </submittedName>
</protein>
<dbReference type="GO" id="GO:0031267">
    <property type="term" value="F:small GTPase binding"/>
    <property type="evidence" value="ECO:0007669"/>
    <property type="project" value="TreeGrafter"/>
</dbReference>
<dbReference type="GO" id="GO:0005829">
    <property type="term" value="C:cytosol"/>
    <property type="evidence" value="ECO:0007669"/>
    <property type="project" value="TreeGrafter"/>
</dbReference>
<dbReference type="SMART" id="SM00368">
    <property type="entry name" value="LRR_RI"/>
    <property type="match status" value="7"/>
</dbReference>
<feature type="compositionally biased region" description="Low complexity" evidence="4">
    <location>
        <begin position="150"/>
        <end position="166"/>
    </location>
</feature>
<evidence type="ECO:0000256" key="4">
    <source>
        <dbReference type="SAM" id="MobiDB-lite"/>
    </source>
</evidence>
<dbReference type="Proteomes" id="UP000654075">
    <property type="component" value="Unassembled WGS sequence"/>
</dbReference>
<dbReference type="SUPFAM" id="SSF52047">
    <property type="entry name" value="RNI-like"/>
    <property type="match status" value="1"/>
</dbReference>
<evidence type="ECO:0000256" key="2">
    <source>
        <dbReference type="ARBA" id="ARBA00022614"/>
    </source>
</evidence>
<feature type="region of interest" description="Disordered" evidence="4">
    <location>
        <begin position="307"/>
        <end position="336"/>
    </location>
</feature>
<dbReference type="EMBL" id="CAJNNV010029603">
    <property type="protein sequence ID" value="CAE8629163.1"/>
    <property type="molecule type" value="Genomic_DNA"/>
</dbReference>